<dbReference type="AlphaFoldDB" id="A0A915KUV3"/>
<reference evidence="3" key="1">
    <citation type="submission" date="2022-11" db="UniProtKB">
        <authorList>
            <consortium name="WormBaseParasite"/>
        </authorList>
    </citation>
    <scope>IDENTIFICATION</scope>
</reference>
<protein>
    <submittedName>
        <fullName evidence="3">Uncharacterized protein</fullName>
    </submittedName>
</protein>
<proteinExistence type="predicted"/>
<keyword evidence="1" id="KW-0175">Coiled coil</keyword>
<evidence type="ECO:0000313" key="2">
    <source>
        <dbReference type="Proteomes" id="UP000887565"/>
    </source>
</evidence>
<evidence type="ECO:0000313" key="3">
    <source>
        <dbReference type="WBParaSite" id="nRc.2.0.1.t42706-RA"/>
    </source>
</evidence>
<accession>A0A915KUV3</accession>
<feature type="coiled-coil region" evidence="1">
    <location>
        <begin position="1"/>
        <end position="149"/>
    </location>
</feature>
<dbReference type="WBParaSite" id="nRc.2.0.1.t42706-RA">
    <property type="protein sequence ID" value="nRc.2.0.1.t42706-RA"/>
    <property type="gene ID" value="nRc.2.0.1.g42706"/>
</dbReference>
<sequence>MENLKRDRQILIDRSKNFEETIGKCHDQIFKLEEENSTISGQLENLRINFDREKLEFVEILQRQKSEFEQKLNENLQIYEKQKQILDENRRKFDETLRQIKENNSKINEKLIDENFQLKNQLKFFENLLENEKSNLMQIKNLLSTKESEFLSENQRLNEIIEELE</sequence>
<name>A0A915KUV3_ROMCU</name>
<evidence type="ECO:0000256" key="1">
    <source>
        <dbReference type="SAM" id="Coils"/>
    </source>
</evidence>
<keyword evidence="2" id="KW-1185">Reference proteome</keyword>
<dbReference type="Proteomes" id="UP000887565">
    <property type="component" value="Unplaced"/>
</dbReference>
<organism evidence="2 3">
    <name type="scientific">Romanomermis culicivorax</name>
    <name type="common">Nematode worm</name>
    <dbReference type="NCBI Taxonomy" id="13658"/>
    <lineage>
        <taxon>Eukaryota</taxon>
        <taxon>Metazoa</taxon>
        <taxon>Ecdysozoa</taxon>
        <taxon>Nematoda</taxon>
        <taxon>Enoplea</taxon>
        <taxon>Dorylaimia</taxon>
        <taxon>Mermithida</taxon>
        <taxon>Mermithoidea</taxon>
        <taxon>Mermithidae</taxon>
        <taxon>Romanomermis</taxon>
    </lineage>
</organism>